<keyword evidence="1" id="KW-0472">Membrane</keyword>
<feature type="transmembrane region" description="Helical" evidence="1">
    <location>
        <begin position="40"/>
        <end position="57"/>
    </location>
</feature>
<gene>
    <name evidence="2" type="ORF">C8D95_102215</name>
</gene>
<dbReference type="GO" id="GO:0015098">
    <property type="term" value="F:molybdate ion transmembrane transporter activity"/>
    <property type="evidence" value="ECO:0007669"/>
    <property type="project" value="InterPro"/>
</dbReference>
<organism evidence="2 3">
    <name type="scientific">Silicimonas algicola</name>
    <dbReference type="NCBI Taxonomy" id="1826607"/>
    <lineage>
        <taxon>Bacteria</taxon>
        <taxon>Pseudomonadati</taxon>
        <taxon>Pseudomonadota</taxon>
        <taxon>Alphaproteobacteria</taxon>
        <taxon>Rhodobacterales</taxon>
        <taxon>Paracoccaceae</taxon>
    </lineage>
</organism>
<keyword evidence="3" id="KW-1185">Reference proteome</keyword>
<dbReference type="RefSeq" id="WP_241239665.1">
    <property type="nucleotide sequence ID" value="NZ_CP034588.1"/>
</dbReference>
<keyword evidence="1" id="KW-0812">Transmembrane</keyword>
<dbReference type="Pfam" id="PF16983">
    <property type="entry name" value="MFS_MOT1"/>
    <property type="match status" value="2"/>
</dbReference>
<keyword evidence="1" id="KW-1133">Transmembrane helix</keyword>
<evidence type="ECO:0000256" key="1">
    <source>
        <dbReference type="SAM" id="Phobius"/>
    </source>
</evidence>
<accession>A0A316GDW0</accession>
<reference evidence="2 3" key="1">
    <citation type="submission" date="2018-05" db="EMBL/GenBank/DDBJ databases">
        <title>Genomic Encyclopedia of Type Strains, Phase IV (KMG-IV): sequencing the most valuable type-strain genomes for metagenomic binning, comparative biology and taxonomic classification.</title>
        <authorList>
            <person name="Goeker M."/>
        </authorList>
    </citation>
    <scope>NUCLEOTIDE SEQUENCE [LARGE SCALE GENOMIC DNA]</scope>
    <source>
        <strain evidence="2 3">DSM 103371</strain>
    </source>
</reference>
<dbReference type="InterPro" id="IPR031563">
    <property type="entry name" value="MOT1/MOT2"/>
</dbReference>
<dbReference type="EMBL" id="QGGV01000002">
    <property type="protein sequence ID" value="PWK57570.1"/>
    <property type="molecule type" value="Genomic_DNA"/>
</dbReference>
<dbReference type="PANTHER" id="PTHR31970:SF9">
    <property type="entry name" value="MOLYBDATE TRANSPORTER 2"/>
    <property type="match status" value="1"/>
</dbReference>
<feature type="transmembrane region" description="Helical" evidence="1">
    <location>
        <begin position="69"/>
        <end position="102"/>
    </location>
</feature>
<dbReference type="AlphaFoldDB" id="A0A316GDW0"/>
<feature type="transmembrane region" description="Helical" evidence="1">
    <location>
        <begin position="229"/>
        <end position="249"/>
    </location>
</feature>
<dbReference type="Proteomes" id="UP000245390">
    <property type="component" value="Unassembled WGS sequence"/>
</dbReference>
<evidence type="ECO:0000313" key="3">
    <source>
        <dbReference type="Proteomes" id="UP000245390"/>
    </source>
</evidence>
<feature type="transmembrane region" description="Helical" evidence="1">
    <location>
        <begin position="108"/>
        <end position="129"/>
    </location>
</feature>
<protein>
    <submittedName>
        <fullName evidence="2">MFS superfamily molybdate transporter</fullName>
    </submittedName>
</protein>
<feature type="transmembrane region" description="Helical" evidence="1">
    <location>
        <begin position="288"/>
        <end position="310"/>
    </location>
</feature>
<sequence>MQPAFRLDLREASGALGDLGTLLPLMLGAIAVGGLSAQPVLAGFAVFYAATALVYRLPVPVQPMKAIAALLLVGAATPVSVALAGAIIGGVLILLAITGWAARLARLVPQSVLAGLQLGLGIALGLLAIRLMGTAPVAGLLSLTCVAALLWAGLPAALLFLAAALPLGLALDLPGIALAAPEETALAATVQQLVLPQLSLTLTNAILLTALVAKDCWGEAARDVTPKRLALTSGIANLCLAPLGALPMCHGAGGVTAHHRFGARTGAAPLMLAAALLAVALVPGAPDLLAHIPAAALGALLMIAAVDLAAQKRIVDCKPSCRPVIAVTALATVVVDPFIGLVVGTAAEAIRVAVVRRLYGKSDRAFRS</sequence>
<feature type="transmembrane region" description="Helical" evidence="1">
    <location>
        <begin position="261"/>
        <end position="282"/>
    </location>
</feature>
<evidence type="ECO:0000313" key="2">
    <source>
        <dbReference type="EMBL" id="PWK57570.1"/>
    </source>
</evidence>
<feature type="transmembrane region" description="Helical" evidence="1">
    <location>
        <begin position="12"/>
        <end position="34"/>
    </location>
</feature>
<comment type="caution">
    <text evidence="2">The sequence shown here is derived from an EMBL/GenBank/DDBJ whole genome shotgun (WGS) entry which is preliminary data.</text>
</comment>
<dbReference type="PANTHER" id="PTHR31970">
    <property type="match status" value="1"/>
</dbReference>
<proteinExistence type="predicted"/>
<feature type="transmembrane region" description="Helical" evidence="1">
    <location>
        <begin position="141"/>
        <end position="165"/>
    </location>
</feature>
<name>A0A316GDW0_9RHOB</name>